<dbReference type="EMBL" id="JACIES010000001">
    <property type="protein sequence ID" value="MBB4024596.1"/>
    <property type="molecule type" value="Genomic_DNA"/>
</dbReference>
<name>A0A7W6HTA5_9BACT</name>
<dbReference type="SUPFAM" id="SSF82171">
    <property type="entry name" value="DPP6 N-terminal domain-like"/>
    <property type="match status" value="1"/>
</dbReference>
<keyword evidence="3" id="KW-0031">Aminopeptidase</keyword>
<evidence type="ECO:0000259" key="2">
    <source>
        <dbReference type="PROSITE" id="PS51352"/>
    </source>
</evidence>
<dbReference type="Proteomes" id="UP000546007">
    <property type="component" value="Unassembled WGS sequence"/>
</dbReference>
<sequence>MRKILFLLVGLLAYCQAESQNREIEFEKSTLQDALNKATAAGKMAFVDCYTEYCGPCKTMAALVFTLDSVADFFNSNFVNVKLDMLSEDGKQYADKYKIGAYPSFLLLNGKGELLYKFVGGKSADVFMAEIRKGMKPDNRVKSMDDTYATGKYSNDFLREYVQLKLQLLEKGESLRLGKEYFDKISPEERLQPENWFLFADRTLGGINSTNMRYLLEHWQDFVRVQGEEKVYERITAFYRDMTEWVLQGWYFRDFERNPEDFVYYRQRISAIPLPCQNDYLVMMDVAKAVTLNDSLTVRGLLEDHVADFSNENQQIMFGGMGWFPSYNGVYHEQLLEIARKVVQGGSTSNLANYLKTLLNPDEAYVGEKYDVQNLKDKIGSTMIVPFFHPAKPLFWYSYEKQPGERAYYAYDPKEGKREVYNYRIIDSLVREILPGEEERIYYNPEFDDNGLVAKLEVGGKIFVYDAKNKALIPSERKKYPSIRPYGVSPDLRYELIVKEYNLWLEDKEQKKQVQLTFDGDKDYEFETANTEWLSDDGTFYLTREDKRNIRTFPLVYSLREPAPTVSEYKYELPGDTAVLKQELFIGNVKTGMFKKVDVVKWRGQLLEVLKVADVQDRVFFIRKKGTRNEFELCSVDAKTGEVKVILHEVSKPYLNEELFSCRVLNGGKDILLWSDRSGWGHYYHYDGNGKLLNVVTSGEWTAGRIMKIDTVKKQIYLYGFGKEKGRNPNYTYLYRVGFNGKRLTLLTPENATHSTFVHLGGGLIVDNFSRVDTVPQISVRDINGRLLTILEKADVSHLLAYGWKYPEQFTVKAADGKTDLYGIMWKPYDFDPSKKYPIVSQVYPGPQTETVWTDFTVLDRYNNTALAQRGIIVVCFGHRGGSPFRDKAYATYGYGNLRDYALADDKAGLEQLGRKYSFIDTNRVGIFGHSGGGMMAFAAICTYPDFYKVAVASSGNHDNRIYNRTWGETYQGIGDDYKFTVKTNQKLAKYLKGRLLLVTGEVDNNVHPANTYRVVNELILQGKDFDLLILPNQGHAFDGPYKSYFEKKKRDYFTKYLLAE</sequence>
<dbReference type="InterPro" id="IPR036249">
    <property type="entry name" value="Thioredoxin-like_sf"/>
</dbReference>
<dbReference type="RefSeq" id="WP_124316607.1">
    <property type="nucleotide sequence ID" value="NZ_AP028155.1"/>
</dbReference>
<comment type="caution">
    <text evidence="3">The sequence shown here is derived from an EMBL/GenBank/DDBJ whole genome shotgun (WGS) entry which is preliminary data.</text>
</comment>
<keyword evidence="1" id="KW-0676">Redox-active center</keyword>
<protein>
    <submittedName>
        <fullName evidence="3">Dipeptidyl aminopeptidase/acylaminoacyl peptidase/thiol-disulfide isomerase/thioredoxin</fullName>
    </submittedName>
</protein>
<proteinExistence type="predicted"/>
<reference evidence="3 4" key="1">
    <citation type="submission" date="2020-08" db="EMBL/GenBank/DDBJ databases">
        <title>Genomic Encyclopedia of Type Strains, Phase IV (KMG-IV): sequencing the most valuable type-strain genomes for metagenomic binning, comparative biology and taxonomic classification.</title>
        <authorList>
            <person name="Goeker M."/>
        </authorList>
    </citation>
    <scope>NUCLEOTIDE SEQUENCE [LARGE SCALE GENOMIC DNA]</scope>
    <source>
        <strain evidence="3 4">DSM 105721</strain>
    </source>
</reference>
<keyword evidence="3" id="KW-0645">Protease</keyword>
<dbReference type="GO" id="GO:0004177">
    <property type="term" value="F:aminopeptidase activity"/>
    <property type="evidence" value="ECO:0007669"/>
    <property type="project" value="UniProtKB-KW"/>
</dbReference>
<keyword evidence="3" id="KW-0413">Isomerase</keyword>
<evidence type="ECO:0000313" key="4">
    <source>
        <dbReference type="Proteomes" id="UP000546007"/>
    </source>
</evidence>
<dbReference type="Gene3D" id="3.40.30.10">
    <property type="entry name" value="Glutaredoxin"/>
    <property type="match status" value="1"/>
</dbReference>
<dbReference type="InterPro" id="IPR029058">
    <property type="entry name" value="AB_hydrolase_fold"/>
</dbReference>
<dbReference type="InterPro" id="IPR001375">
    <property type="entry name" value="Peptidase_S9_cat"/>
</dbReference>
<dbReference type="InterPro" id="IPR050278">
    <property type="entry name" value="Serine_Prot_S9B/DPPIV"/>
</dbReference>
<dbReference type="GO" id="GO:0008239">
    <property type="term" value="F:dipeptidyl-peptidase activity"/>
    <property type="evidence" value="ECO:0007669"/>
    <property type="project" value="TreeGrafter"/>
</dbReference>
<dbReference type="InterPro" id="IPR013766">
    <property type="entry name" value="Thioredoxin_domain"/>
</dbReference>
<keyword evidence="4" id="KW-1185">Reference proteome</keyword>
<dbReference type="SUPFAM" id="SSF52833">
    <property type="entry name" value="Thioredoxin-like"/>
    <property type="match status" value="1"/>
</dbReference>
<dbReference type="InterPro" id="IPR017937">
    <property type="entry name" value="Thioredoxin_CS"/>
</dbReference>
<gene>
    <name evidence="3" type="ORF">GGR14_000357</name>
</gene>
<dbReference type="GO" id="GO:0006508">
    <property type="term" value="P:proteolysis"/>
    <property type="evidence" value="ECO:0007669"/>
    <property type="project" value="InterPro"/>
</dbReference>
<dbReference type="OrthoDB" id="1094230at2"/>
<dbReference type="AlphaFoldDB" id="A0A7W6HTA5"/>
<dbReference type="SUPFAM" id="SSF53474">
    <property type="entry name" value="alpha/beta-Hydrolases"/>
    <property type="match status" value="1"/>
</dbReference>
<dbReference type="Gene3D" id="2.140.10.30">
    <property type="entry name" value="Dipeptidylpeptidase IV, N-terminal domain"/>
    <property type="match status" value="1"/>
</dbReference>
<keyword evidence="3" id="KW-0378">Hydrolase</keyword>
<dbReference type="Pfam" id="PF00085">
    <property type="entry name" value="Thioredoxin"/>
    <property type="match status" value="1"/>
</dbReference>
<evidence type="ECO:0000256" key="1">
    <source>
        <dbReference type="ARBA" id="ARBA00023284"/>
    </source>
</evidence>
<feature type="domain" description="Thioredoxin" evidence="2">
    <location>
        <begin position="6"/>
        <end position="136"/>
    </location>
</feature>
<dbReference type="GeneID" id="93100813"/>
<dbReference type="PANTHER" id="PTHR11731:SF193">
    <property type="entry name" value="DIPEPTIDYL PEPTIDASE 9"/>
    <property type="match status" value="1"/>
</dbReference>
<evidence type="ECO:0000313" key="3">
    <source>
        <dbReference type="EMBL" id="MBB4024596.1"/>
    </source>
</evidence>
<dbReference type="PROSITE" id="PS00194">
    <property type="entry name" value="THIOREDOXIN_1"/>
    <property type="match status" value="1"/>
</dbReference>
<organism evidence="3 4">
    <name type="scientific">Butyricimonas faecihominis</name>
    <dbReference type="NCBI Taxonomy" id="1472416"/>
    <lineage>
        <taxon>Bacteria</taxon>
        <taxon>Pseudomonadati</taxon>
        <taxon>Bacteroidota</taxon>
        <taxon>Bacteroidia</taxon>
        <taxon>Bacteroidales</taxon>
        <taxon>Odoribacteraceae</taxon>
        <taxon>Butyricimonas</taxon>
    </lineage>
</organism>
<dbReference type="PANTHER" id="PTHR11731">
    <property type="entry name" value="PROTEASE FAMILY S9B,C DIPEPTIDYL-PEPTIDASE IV-RELATED"/>
    <property type="match status" value="1"/>
</dbReference>
<accession>A0A7W6HTA5</accession>
<dbReference type="GO" id="GO:0016853">
    <property type="term" value="F:isomerase activity"/>
    <property type="evidence" value="ECO:0007669"/>
    <property type="project" value="UniProtKB-KW"/>
</dbReference>
<dbReference type="Pfam" id="PF00930">
    <property type="entry name" value="DPPIV_N"/>
    <property type="match status" value="1"/>
</dbReference>
<dbReference type="Gene3D" id="3.40.50.1820">
    <property type="entry name" value="alpha/beta hydrolase"/>
    <property type="match status" value="1"/>
</dbReference>
<dbReference type="PROSITE" id="PS51352">
    <property type="entry name" value="THIOREDOXIN_2"/>
    <property type="match status" value="1"/>
</dbReference>
<dbReference type="Pfam" id="PF00326">
    <property type="entry name" value="Peptidase_S9"/>
    <property type="match status" value="1"/>
</dbReference>
<dbReference type="GO" id="GO:0008236">
    <property type="term" value="F:serine-type peptidase activity"/>
    <property type="evidence" value="ECO:0007669"/>
    <property type="project" value="InterPro"/>
</dbReference>
<dbReference type="InterPro" id="IPR002469">
    <property type="entry name" value="Peptidase_S9B_N"/>
</dbReference>